<evidence type="ECO:0000256" key="1">
    <source>
        <dbReference type="SAM" id="MobiDB-lite"/>
    </source>
</evidence>
<feature type="region of interest" description="Disordered" evidence="1">
    <location>
        <begin position="1"/>
        <end position="29"/>
    </location>
</feature>
<protein>
    <submittedName>
        <fullName evidence="2">Uncharacterized protein</fullName>
    </submittedName>
</protein>
<accession>A0A919SBS2</accession>
<reference evidence="2" key="1">
    <citation type="submission" date="2021-03" db="EMBL/GenBank/DDBJ databases">
        <title>Whole genome shotgun sequence of Actinoplanes consettensis NBRC 14913.</title>
        <authorList>
            <person name="Komaki H."/>
            <person name="Tamura T."/>
        </authorList>
    </citation>
    <scope>NUCLEOTIDE SEQUENCE</scope>
    <source>
        <strain evidence="2">NBRC 14913</strain>
    </source>
</reference>
<dbReference type="Proteomes" id="UP000680865">
    <property type="component" value="Unassembled WGS sequence"/>
</dbReference>
<evidence type="ECO:0000313" key="2">
    <source>
        <dbReference type="EMBL" id="GIM67583.1"/>
    </source>
</evidence>
<feature type="compositionally biased region" description="Basic and acidic residues" evidence="1">
    <location>
        <begin position="13"/>
        <end position="27"/>
    </location>
</feature>
<organism evidence="2 3">
    <name type="scientific">Winogradskya consettensis</name>
    <dbReference type="NCBI Taxonomy" id="113560"/>
    <lineage>
        <taxon>Bacteria</taxon>
        <taxon>Bacillati</taxon>
        <taxon>Actinomycetota</taxon>
        <taxon>Actinomycetes</taxon>
        <taxon>Micromonosporales</taxon>
        <taxon>Micromonosporaceae</taxon>
        <taxon>Winogradskya</taxon>
    </lineage>
</organism>
<sequence length="77" mass="8679">MTAALLGDDEEADQHHDRGEYQRREPGEQQLQGLTGLVCRRLGVQVLRWWPAEEAARSAMSGARVRHVFTLGVHGDR</sequence>
<dbReference type="EMBL" id="BOQP01000003">
    <property type="protein sequence ID" value="GIM67583.1"/>
    <property type="molecule type" value="Genomic_DNA"/>
</dbReference>
<proteinExistence type="predicted"/>
<dbReference type="AlphaFoldDB" id="A0A919SBS2"/>
<keyword evidence="3" id="KW-1185">Reference proteome</keyword>
<gene>
    <name evidence="2" type="ORF">Aco04nite_07010</name>
</gene>
<comment type="caution">
    <text evidence="2">The sequence shown here is derived from an EMBL/GenBank/DDBJ whole genome shotgun (WGS) entry which is preliminary data.</text>
</comment>
<name>A0A919SBS2_9ACTN</name>
<evidence type="ECO:0000313" key="3">
    <source>
        <dbReference type="Proteomes" id="UP000680865"/>
    </source>
</evidence>